<dbReference type="Gene3D" id="3.30.1490.20">
    <property type="entry name" value="ATP-grasp fold, A domain"/>
    <property type="match status" value="1"/>
</dbReference>
<accession>Q5P2A6</accession>
<dbReference type="KEGG" id="eba:ebA4298"/>
<feature type="domain" description="ATP-grasp" evidence="2">
    <location>
        <begin position="125"/>
        <end position="308"/>
    </location>
</feature>
<dbReference type="InterPro" id="IPR011761">
    <property type="entry name" value="ATP-grasp"/>
</dbReference>
<protein>
    <recommendedName>
        <fullName evidence="2">ATP-grasp domain-containing protein</fullName>
    </recommendedName>
</protein>
<dbReference type="GO" id="GO:0005524">
    <property type="term" value="F:ATP binding"/>
    <property type="evidence" value="ECO:0007669"/>
    <property type="project" value="UniProtKB-UniRule"/>
</dbReference>
<keyword evidence="4" id="KW-1185">Reference proteome</keyword>
<evidence type="ECO:0000313" key="3">
    <source>
        <dbReference type="EMBL" id="CAI08558.1"/>
    </source>
</evidence>
<dbReference type="Proteomes" id="UP000006552">
    <property type="component" value="Chromosome"/>
</dbReference>
<dbReference type="GO" id="GO:0046872">
    <property type="term" value="F:metal ion binding"/>
    <property type="evidence" value="ECO:0007669"/>
    <property type="project" value="InterPro"/>
</dbReference>
<dbReference type="STRING" id="76114.ebA4298"/>
<sequence length="389" mass="42746">MPSPTAPQHAVVVGLCAHGLGIARSLCQAGIRVLALEANAALPGVGTCCAEIRIVPDINGEGLIENLLQLEIPEQNTGKPVLFLTNDRMVEVVGRHADAVSRRFRLSWAHAAEILVPLLGKDRIEARCLEVGLHYPKSLLITNLDEARDRLTTLQFPVIAKPTRPVSAFKTQVADSLEAFVAARWRMEQSMPVIVQEFIPGDDTHIRFGALYLDAGRVLARFEGRKLRSRPMGHTTIAVPEPSDEVYGLARQFFEGLKLSGPVSLELKRDREGRQWVIEPTVGRTDFWVGLCVANGVNLPLIEYCAVTGEPLPPAAQRTSHLWINGERDPGAIPWLMQNAPAKLLGHRIQGVYYDLRDLGPFLGALRRFANNLPGRAARKASRLITGKA</sequence>
<proteinExistence type="predicted"/>
<gene>
    <name evidence="3" type="ORF">ebA4298</name>
</gene>
<dbReference type="OrthoDB" id="5372487at2"/>
<dbReference type="AlphaFoldDB" id="Q5P2A6"/>
<keyword evidence="1" id="KW-0067">ATP-binding</keyword>
<reference evidence="3 4" key="1">
    <citation type="journal article" date="2005" name="Arch. Microbiol.">
        <title>The genome sequence of an anaerobic aromatic-degrading denitrifying bacterium, strain EbN1.</title>
        <authorList>
            <person name="Rabus R."/>
            <person name="Kube M."/>
            <person name="Heider J."/>
            <person name="Beck A."/>
            <person name="Heitmann K."/>
            <person name="Widdel F."/>
            <person name="Reinhardt R."/>
        </authorList>
    </citation>
    <scope>NUCLEOTIDE SEQUENCE [LARGE SCALE GENOMIC DNA]</scope>
    <source>
        <strain evidence="3 4">EbN1</strain>
    </source>
</reference>
<dbReference type="EMBL" id="CR555306">
    <property type="protein sequence ID" value="CAI08558.1"/>
    <property type="molecule type" value="Genomic_DNA"/>
</dbReference>
<name>Q5P2A6_AROAE</name>
<organism evidence="3 4">
    <name type="scientific">Aromatoleum aromaticum (strain DSM 19018 / LMG 30748 / EbN1)</name>
    <name type="common">Azoarcus sp. (strain EbN1)</name>
    <dbReference type="NCBI Taxonomy" id="76114"/>
    <lineage>
        <taxon>Bacteria</taxon>
        <taxon>Pseudomonadati</taxon>
        <taxon>Pseudomonadota</taxon>
        <taxon>Betaproteobacteria</taxon>
        <taxon>Rhodocyclales</taxon>
        <taxon>Rhodocyclaceae</taxon>
        <taxon>Aromatoleum</taxon>
    </lineage>
</organism>
<dbReference type="PROSITE" id="PS50975">
    <property type="entry name" value="ATP_GRASP"/>
    <property type="match status" value="1"/>
</dbReference>
<evidence type="ECO:0000259" key="2">
    <source>
        <dbReference type="PROSITE" id="PS50975"/>
    </source>
</evidence>
<dbReference type="HOGENOM" id="CLU_699671_0_0_4"/>
<dbReference type="InterPro" id="IPR013815">
    <property type="entry name" value="ATP_grasp_subdomain_1"/>
</dbReference>
<keyword evidence="1" id="KW-0547">Nucleotide-binding</keyword>
<dbReference type="Gene3D" id="3.30.470.20">
    <property type="entry name" value="ATP-grasp fold, B domain"/>
    <property type="match status" value="1"/>
</dbReference>
<dbReference type="SUPFAM" id="SSF56059">
    <property type="entry name" value="Glutathione synthetase ATP-binding domain-like"/>
    <property type="match status" value="1"/>
</dbReference>
<evidence type="ECO:0000313" key="4">
    <source>
        <dbReference type="Proteomes" id="UP000006552"/>
    </source>
</evidence>
<dbReference type="eggNOG" id="COG3919">
    <property type="taxonomic scope" value="Bacteria"/>
</dbReference>
<evidence type="ECO:0000256" key="1">
    <source>
        <dbReference type="PROSITE-ProRule" id="PRU00409"/>
    </source>
</evidence>